<gene>
    <name evidence="1" type="ORF">FEF09_03655</name>
</gene>
<evidence type="ECO:0000313" key="2">
    <source>
        <dbReference type="Proteomes" id="UP000318815"/>
    </source>
</evidence>
<sequence>MEGMDEPFILKFEFKGKPHILEIHPWIQQYRVSFKVVVEGHDITFERDEEGEYRAISDVNVNAGKPVDTELLQEIARRIEEALNV</sequence>
<comment type="caution">
    <text evidence="1">The sequence shown here is derived from an EMBL/GenBank/DDBJ whole genome shotgun (WGS) entry which is preliminary data.</text>
</comment>
<protein>
    <submittedName>
        <fullName evidence="1">Uncharacterized protein</fullName>
    </submittedName>
</protein>
<proteinExistence type="predicted"/>
<dbReference type="Proteomes" id="UP000318815">
    <property type="component" value="Unassembled WGS sequence"/>
</dbReference>
<dbReference type="EMBL" id="VOHS01000003">
    <property type="protein sequence ID" value="TWW01667.1"/>
    <property type="molecule type" value="Genomic_DNA"/>
</dbReference>
<dbReference type="OrthoDB" id="675660at2"/>
<keyword evidence="2" id="KW-1185">Reference proteome</keyword>
<name>A0A5C6LYE6_9BACT</name>
<organism evidence="1 2">
    <name type="scientific">Chitinophaga pinensis</name>
    <dbReference type="NCBI Taxonomy" id="79329"/>
    <lineage>
        <taxon>Bacteria</taxon>
        <taxon>Pseudomonadati</taxon>
        <taxon>Bacteroidota</taxon>
        <taxon>Chitinophagia</taxon>
        <taxon>Chitinophagales</taxon>
        <taxon>Chitinophagaceae</taxon>
        <taxon>Chitinophaga</taxon>
    </lineage>
</organism>
<evidence type="ECO:0000313" key="1">
    <source>
        <dbReference type="EMBL" id="TWW01667.1"/>
    </source>
</evidence>
<dbReference type="RefSeq" id="WP_146303847.1">
    <property type="nucleotide sequence ID" value="NZ_VOHS01000003.1"/>
</dbReference>
<reference evidence="1 2" key="1">
    <citation type="submission" date="2019-08" db="EMBL/GenBank/DDBJ databases">
        <title>Whole genome sequencing of chitin degrading bacteria Chitinophaga pinensis YS16.</title>
        <authorList>
            <person name="Singh R.P."/>
            <person name="Manchanda G."/>
            <person name="Maurya I.K."/>
            <person name="Joshi N.K."/>
            <person name="Srivastava A.K."/>
        </authorList>
    </citation>
    <scope>NUCLEOTIDE SEQUENCE [LARGE SCALE GENOMIC DNA]</scope>
    <source>
        <strain evidence="1 2">YS-16</strain>
    </source>
</reference>
<dbReference type="AlphaFoldDB" id="A0A5C6LYE6"/>
<accession>A0A5C6LYE6</accession>